<feature type="transmembrane region" description="Helical" evidence="9">
    <location>
        <begin position="31"/>
        <end position="50"/>
    </location>
</feature>
<evidence type="ECO:0000313" key="10">
    <source>
        <dbReference type="EMBL" id="ANQ12479.1"/>
    </source>
</evidence>
<feature type="transmembrane region" description="Helical" evidence="9">
    <location>
        <begin position="57"/>
        <end position="83"/>
    </location>
</feature>
<feature type="transmembrane region" description="Helical" evidence="9">
    <location>
        <begin position="172"/>
        <end position="194"/>
    </location>
</feature>
<dbReference type="InterPro" id="IPR001851">
    <property type="entry name" value="ABC_transp_permease"/>
</dbReference>
<feature type="transmembrane region" description="Helical" evidence="9">
    <location>
        <begin position="220"/>
        <end position="243"/>
    </location>
</feature>
<dbReference type="KEGG" id="vna:PN96_06570"/>
<comment type="subcellular location">
    <subcellularLocation>
        <location evidence="1">Cell inner membrane</location>
        <topology evidence="1">Multi-pass membrane protein</topology>
    </subcellularLocation>
</comment>
<evidence type="ECO:0000256" key="3">
    <source>
        <dbReference type="ARBA" id="ARBA00022448"/>
    </source>
</evidence>
<evidence type="ECO:0000256" key="1">
    <source>
        <dbReference type="ARBA" id="ARBA00004429"/>
    </source>
</evidence>
<gene>
    <name evidence="10" type="ORF">BA890_06780</name>
</gene>
<accession>A0AAN0Y2B7</accession>
<keyword evidence="6 9" id="KW-0812">Transmembrane</keyword>
<keyword evidence="5" id="KW-0997">Cell inner membrane</keyword>
<keyword evidence="11" id="KW-1185">Reference proteome</keyword>
<feature type="transmembrane region" description="Helical" evidence="9">
    <location>
        <begin position="282"/>
        <end position="301"/>
    </location>
</feature>
<evidence type="ECO:0000256" key="4">
    <source>
        <dbReference type="ARBA" id="ARBA00022475"/>
    </source>
</evidence>
<keyword evidence="8 9" id="KW-0472">Membrane</keyword>
<evidence type="ECO:0000256" key="8">
    <source>
        <dbReference type="ARBA" id="ARBA00023136"/>
    </source>
</evidence>
<dbReference type="Proteomes" id="UP000092741">
    <property type="component" value="Chromosome 1"/>
</dbReference>
<evidence type="ECO:0000256" key="5">
    <source>
        <dbReference type="ARBA" id="ARBA00022519"/>
    </source>
</evidence>
<dbReference type="Pfam" id="PF02653">
    <property type="entry name" value="BPD_transp_2"/>
    <property type="match status" value="1"/>
</dbReference>
<keyword evidence="4" id="KW-1003">Cell membrane</keyword>
<feature type="transmembrane region" description="Helical" evidence="9">
    <location>
        <begin position="103"/>
        <end position="122"/>
    </location>
</feature>
<dbReference type="CDD" id="cd06579">
    <property type="entry name" value="TM_PBP1_transp_AraH_like"/>
    <property type="match status" value="1"/>
</dbReference>
<feature type="transmembrane region" description="Helical" evidence="9">
    <location>
        <begin position="307"/>
        <end position="325"/>
    </location>
</feature>
<name>A0AAN0Y2B7_VIBNA</name>
<keyword evidence="3" id="KW-0813">Transport</keyword>
<comment type="similarity">
    <text evidence="2">Belongs to the binding-protein-dependent transport system permease family. AraH/RbsC subfamily.</text>
</comment>
<dbReference type="GO" id="GO:0022857">
    <property type="term" value="F:transmembrane transporter activity"/>
    <property type="evidence" value="ECO:0007669"/>
    <property type="project" value="InterPro"/>
</dbReference>
<feature type="transmembrane region" description="Helical" evidence="9">
    <location>
        <begin position="255"/>
        <end position="275"/>
    </location>
</feature>
<dbReference type="RefSeq" id="WP_020333161.1">
    <property type="nucleotide sequence ID" value="NZ_ATFJ01000003.1"/>
</dbReference>
<reference evidence="10 11" key="1">
    <citation type="submission" date="2016-07" db="EMBL/GenBank/DDBJ databases">
        <title>Developing Vibrio natriegens as a novel, fast-growing host for biotechnology.</title>
        <authorList>
            <person name="Weinstock M.T."/>
            <person name="Hesek E.D."/>
            <person name="Wilson C.M."/>
            <person name="Gibson D.G."/>
        </authorList>
    </citation>
    <scope>NUCLEOTIDE SEQUENCE [LARGE SCALE GENOMIC DNA]</scope>
    <source>
        <strain evidence="10 11">ATCC 14048</strain>
    </source>
</reference>
<organism evidence="10 11">
    <name type="scientific">Vibrio natriegens NBRC 15636 = ATCC 14048 = DSM 759</name>
    <dbReference type="NCBI Taxonomy" id="1219067"/>
    <lineage>
        <taxon>Bacteria</taxon>
        <taxon>Pseudomonadati</taxon>
        <taxon>Pseudomonadota</taxon>
        <taxon>Gammaproteobacteria</taxon>
        <taxon>Vibrionales</taxon>
        <taxon>Vibrionaceae</taxon>
        <taxon>Vibrio</taxon>
    </lineage>
</organism>
<dbReference type="GO" id="GO:0005886">
    <property type="term" value="C:plasma membrane"/>
    <property type="evidence" value="ECO:0007669"/>
    <property type="project" value="UniProtKB-SubCell"/>
</dbReference>
<protein>
    <submittedName>
        <fullName evidence="10">ABC transporter permease</fullName>
    </submittedName>
</protein>
<proteinExistence type="inferred from homology"/>
<dbReference type="AlphaFoldDB" id="A0AAN0Y2B7"/>
<keyword evidence="7 9" id="KW-1133">Transmembrane helix</keyword>
<dbReference type="GeneID" id="70912449"/>
<dbReference type="EMBL" id="CP016345">
    <property type="protein sequence ID" value="ANQ12479.1"/>
    <property type="molecule type" value="Genomic_DNA"/>
</dbReference>
<evidence type="ECO:0000256" key="2">
    <source>
        <dbReference type="ARBA" id="ARBA00007942"/>
    </source>
</evidence>
<feature type="transmembrane region" description="Helical" evidence="9">
    <location>
        <begin position="134"/>
        <end position="152"/>
    </location>
</feature>
<evidence type="ECO:0000313" key="11">
    <source>
        <dbReference type="Proteomes" id="UP000092741"/>
    </source>
</evidence>
<evidence type="ECO:0000256" key="7">
    <source>
        <dbReference type="ARBA" id="ARBA00022989"/>
    </source>
</evidence>
<dbReference type="PANTHER" id="PTHR32196:SF21">
    <property type="entry name" value="ABC TRANSPORTER PERMEASE PROTEIN YPHD-RELATED"/>
    <property type="match status" value="1"/>
</dbReference>
<sequence length="329" mass="33451">MIGATSSKSALPFLSLSGAAFSPTRIQATSVRFAIVIVAVLASVFIDGFATTQNLSSILFSTVSVGIAACGLALVTISGNLFMLSISATTSISTIIFASSLQFGIPAAIVLTLAVGIIFGVIQGTAVGAMKTNPIITTIAASSVITGIGSWVSGGRTITSDVSVEWLGVGHIFPGVPNQLFILIFVLFACEFFLSRMRLGREIQLIGINATTAKLSGLRVGLAVAMAYIIASSTASLTGILIASQNSQGNLSLGAGLDFSAIAAVLVGGVAIAGGHGRIKDAVFGALFLAIVGNVLLLAGFSLDMQLMVKGAVVLISVVLGALLSRKRK</sequence>
<evidence type="ECO:0000256" key="9">
    <source>
        <dbReference type="SAM" id="Phobius"/>
    </source>
</evidence>
<evidence type="ECO:0000256" key="6">
    <source>
        <dbReference type="ARBA" id="ARBA00022692"/>
    </source>
</evidence>
<dbReference type="PANTHER" id="PTHR32196">
    <property type="entry name" value="ABC TRANSPORTER PERMEASE PROTEIN YPHD-RELATED-RELATED"/>
    <property type="match status" value="1"/>
</dbReference>